<organism evidence="1">
    <name type="scientific">Chlorobaculum parvum</name>
    <dbReference type="NCBI Taxonomy" id="274539"/>
    <lineage>
        <taxon>Bacteria</taxon>
        <taxon>Pseudomonadati</taxon>
        <taxon>Chlorobiota</taxon>
        <taxon>Chlorobiia</taxon>
        <taxon>Chlorobiales</taxon>
        <taxon>Chlorobiaceae</taxon>
        <taxon>Chlorobaculum</taxon>
    </lineage>
</organism>
<accession>A0A7C5HI99</accession>
<evidence type="ECO:0000313" key="1">
    <source>
        <dbReference type="EMBL" id="HHE32583.1"/>
    </source>
</evidence>
<gene>
    <name evidence="1" type="ORF">ENL07_08170</name>
</gene>
<dbReference type="GO" id="GO:0016740">
    <property type="term" value="F:transferase activity"/>
    <property type="evidence" value="ECO:0007669"/>
    <property type="project" value="UniProtKB-KW"/>
</dbReference>
<protein>
    <submittedName>
        <fullName evidence="1">Glycosyl transferase</fullName>
    </submittedName>
</protein>
<keyword evidence="1" id="KW-0808">Transferase</keyword>
<dbReference type="EMBL" id="DRSQ01000166">
    <property type="protein sequence ID" value="HHE32583.1"/>
    <property type="molecule type" value="Genomic_DNA"/>
</dbReference>
<name>A0A7C5HI99_9CHLB</name>
<dbReference type="AlphaFoldDB" id="A0A7C5HI99"/>
<reference evidence="1" key="1">
    <citation type="journal article" date="2020" name="mSystems">
        <title>Genome- and Community-Level Interaction Insights into Carbon Utilization and Element Cycling Functions of Hydrothermarchaeota in Hydrothermal Sediment.</title>
        <authorList>
            <person name="Zhou Z."/>
            <person name="Liu Y."/>
            <person name="Xu W."/>
            <person name="Pan J."/>
            <person name="Luo Z.H."/>
            <person name="Li M."/>
        </authorList>
    </citation>
    <scope>NUCLEOTIDE SEQUENCE [LARGE SCALE GENOMIC DNA]</scope>
    <source>
        <strain evidence="1">HyVt-633</strain>
    </source>
</reference>
<sequence>MKPLRIALISPFPPIKGGIARFSDRLRQALGAAGCDVTAVPYRRLWPRWLL</sequence>
<proteinExistence type="predicted"/>
<dbReference type="Proteomes" id="UP000886058">
    <property type="component" value="Unassembled WGS sequence"/>
</dbReference>
<feature type="non-terminal residue" evidence="1">
    <location>
        <position position="51"/>
    </location>
</feature>
<comment type="caution">
    <text evidence="1">The sequence shown here is derived from an EMBL/GenBank/DDBJ whole genome shotgun (WGS) entry which is preliminary data.</text>
</comment>